<evidence type="ECO:0000313" key="2">
    <source>
        <dbReference type="EMBL" id="MCV7023804.1"/>
    </source>
</evidence>
<feature type="domain" description="AMP-binding enzyme C-terminal" evidence="1">
    <location>
        <begin position="57"/>
        <end position="122"/>
    </location>
</feature>
<reference evidence="2" key="1">
    <citation type="submission" date="2020-07" db="EMBL/GenBank/DDBJ databases">
        <authorList>
            <person name="Pettersson B.M.F."/>
            <person name="Behra P.R.K."/>
            <person name="Ramesh M."/>
            <person name="Das S."/>
            <person name="Dasgupta S."/>
            <person name="Kirsebom L.A."/>
        </authorList>
    </citation>
    <scope>NUCLEOTIDE SEQUENCE</scope>
    <source>
        <strain evidence="2">DSM 44203</strain>
    </source>
</reference>
<dbReference type="InterPro" id="IPR025110">
    <property type="entry name" value="AMP-bd_C"/>
</dbReference>
<gene>
    <name evidence="2" type="ORF">H7I77_10650</name>
</gene>
<dbReference type="GO" id="GO:0043041">
    <property type="term" value="P:amino acid activation for nonribosomal peptide biosynthetic process"/>
    <property type="evidence" value="ECO:0007669"/>
    <property type="project" value="TreeGrafter"/>
</dbReference>
<dbReference type="PANTHER" id="PTHR45527:SF1">
    <property type="entry name" value="FATTY ACID SYNTHASE"/>
    <property type="match status" value="1"/>
</dbReference>
<dbReference type="PANTHER" id="PTHR45527">
    <property type="entry name" value="NONRIBOSOMAL PEPTIDE SYNTHETASE"/>
    <property type="match status" value="1"/>
</dbReference>
<dbReference type="GO" id="GO:0031177">
    <property type="term" value="F:phosphopantetheine binding"/>
    <property type="evidence" value="ECO:0007669"/>
    <property type="project" value="TreeGrafter"/>
</dbReference>
<proteinExistence type="predicted"/>
<dbReference type="GO" id="GO:0044550">
    <property type="term" value="P:secondary metabolite biosynthetic process"/>
    <property type="evidence" value="ECO:0007669"/>
    <property type="project" value="TreeGrafter"/>
</dbReference>
<feature type="non-terminal residue" evidence="2">
    <location>
        <position position="122"/>
    </location>
</feature>
<protein>
    <submittedName>
        <fullName evidence="2">AMP-binding protein</fullName>
    </submittedName>
</protein>
<evidence type="ECO:0000313" key="3">
    <source>
        <dbReference type="Proteomes" id="UP001207528"/>
    </source>
</evidence>
<evidence type="ECO:0000259" key="1">
    <source>
        <dbReference type="Pfam" id="PF13193"/>
    </source>
</evidence>
<name>A0AAW5SHT5_MYCNV</name>
<dbReference type="Gene3D" id="2.30.38.10">
    <property type="entry name" value="Luciferase, Domain 3"/>
    <property type="match status" value="1"/>
</dbReference>
<dbReference type="Gene3D" id="3.30.300.30">
    <property type="match status" value="1"/>
</dbReference>
<reference evidence="2" key="2">
    <citation type="journal article" date="2022" name="BMC Genomics">
        <title>Comparative genome analysis of mycobacteria focusing on tRNA and non-coding RNA.</title>
        <authorList>
            <person name="Behra P.R.K."/>
            <person name="Pettersson B.M.F."/>
            <person name="Ramesh M."/>
            <person name="Das S."/>
            <person name="Dasgupta S."/>
            <person name="Kirsebom L.A."/>
        </authorList>
    </citation>
    <scope>NUCLEOTIDE SEQUENCE</scope>
    <source>
        <strain evidence="2">DSM 44203</strain>
    </source>
</reference>
<dbReference type="RefSeq" id="WP_263987641.1">
    <property type="nucleotide sequence ID" value="NZ_JACKTI010000033.1"/>
</dbReference>
<dbReference type="AlphaFoldDB" id="A0AAW5SHT5"/>
<dbReference type="GO" id="GO:0005829">
    <property type="term" value="C:cytosol"/>
    <property type="evidence" value="ECO:0007669"/>
    <property type="project" value="TreeGrafter"/>
</dbReference>
<feature type="non-terminal residue" evidence="2">
    <location>
        <position position="1"/>
    </location>
</feature>
<dbReference type="InterPro" id="IPR045851">
    <property type="entry name" value="AMP-bd_C_sf"/>
</dbReference>
<accession>A0AAW5SHT5</accession>
<comment type="caution">
    <text evidence="2">The sequence shown here is derived from an EMBL/GenBank/DDBJ whole genome shotgun (WGS) entry which is preliminary data.</text>
</comment>
<sequence>RAGLTSSRFVACPFGGPGQRMYRTGDLVCWGADGQLRYLGRADEQVKIRGYRIELGEVQAALARCAGVEQAVVVAREDRPGDKRLVGYVTGTADVAGMRAALAERLPAYMVPAAVVAIDVLP</sequence>
<dbReference type="EMBL" id="JACKTI010000033">
    <property type="protein sequence ID" value="MCV7023804.1"/>
    <property type="molecule type" value="Genomic_DNA"/>
</dbReference>
<dbReference type="SUPFAM" id="SSF56801">
    <property type="entry name" value="Acetyl-CoA synthetase-like"/>
    <property type="match status" value="1"/>
</dbReference>
<organism evidence="2 3">
    <name type="scientific">Mycolicibacterium novocastrense</name>
    <name type="common">Mycobacterium novocastrense</name>
    <dbReference type="NCBI Taxonomy" id="59813"/>
    <lineage>
        <taxon>Bacteria</taxon>
        <taxon>Bacillati</taxon>
        <taxon>Actinomycetota</taxon>
        <taxon>Actinomycetes</taxon>
        <taxon>Mycobacteriales</taxon>
        <taxon>Mycobacteriaceae</taxon>
        <taxon>Mycolicibacterium</taxon>
    </lineage>
</organism>
<dbReference type="Pfam" id="PF13193">
    <property type="entry name" value="AMP-binding_C"/>
    <property type="match status" value="1"/>
</dbReference>
<dbReference type="Proteomes" id="UP001207528">
    <property type="component" value="Unassembled WGS sequence"/>
</dbReference>